<dbReference type="AlphaFoldDB" id="A0A9P8MUT4"/>
<dbReference type="PROSITE" id="PS51044">
    <property type="entry name" value="ZF_SP_RING"/>
    <property type="match status" value="1"/>
</dbReference>
<dbReference type="OrthoDB" id="26899at2759"/>
<dbReference type="Proteomes" id="UP000824596">
    <property type="component" value="Unassembled WGS sequence"/>
</dbReference>
<dbReference type="PANTHER" id="PTHR21330:SF1">
    <property type="entry name" value="E3 SUMO-PROTEIN LIGASE NSE2"/>
    <property type="match status" value="1"/>
</dbReference>
<evidence type="ECO:0000256" key="11">
    <source>
        <dbReference type="SAM" id="MobiDB-lite"/>
    </source>
</evidence>
<keyword evidence="6 10" id="KW-0863">Zinc-finger</keyword>
<dbReference type="RefSeq" id="XP_044719143.1">
    <property type="nucleotide sequence ID" value="XM_044866179.1"/>
</dbReference>
<dbReference type="GO" id="GO:0061665">
    <property type="term" value="F:SUMO ligase activity"/>
    <property type="evidence" value="ECO:0007669"/>
    <property type="project" value="TreeGrafter"/>
</dbReference>
<feature type="compositionally biased region" description="Acidic residues" evidence="11">
    <location>
        <begin position="159"/>
        <end position="169"/>
    </location>
</feature>
<dbReference type="GO" id="GO:0005634">
    <property type="term" value="C:nucleus"/>
    <property type="evidence" value="ECO:0007669"/>
    <property type="project" value="UniProtKB-SubCell"/>
</dbReference>
<sequence length="394" mass="44271">MPRLVNSGTASLARLPEYEPPACPLDDNARRALGDLSNNRGTRFYEAQLKDLVRQLGLGVGDINERLAAQLERLEALRNRRQEKGSDKTDEEARLEAHLLQFESDVDALTRDAECAVRDVIDKRAELEDEAAVVADLYTTVVTRDIDASAQRRQRRAAEEEEEEENEAEQQDRKQDPVPSTLDAFRERRALKLAEYSDQLTPAQRYARNNDYAGFKKLWHDAATGEDGPALPDASKWFRSNGQPVMDRPGAATRRSTVGAGPDDDDDDIAVAREVLSIKCPLTLRPMDEPFSNSKCKHTFEKSAIRDYLPAQGVVQCPQTGCSETFSRAMFSEDFYLDQAMLRRIQRARQAQRNDKLDGIDDDDDIGDADGDMMVRGQRAVRGRAPKAERLSRA</sequence>
<gene>
    <name evidence="13" type="ORF">HRG_07708</name>
</gene>
<accession>A0A9P8MUT4</accession>
<evidence type="ECO:0000256" key="4">
    <source>
        <dbReference type="ARBA" id="ARBA00022679"/>
    </source>
</evidence>
<evidence type="ECO:0000256" key="2">
    <source>
        <dbReference type="ARBA" id="ARBA00004718"/>
    </source>
</evidence>
<evidence type="ECO:0000313" key="13">
    <source>
        <dbReference type="EMBL" id="KAH0961630.1"/>
    </source>
</evidence>
<evidence type="ECO:0000256" key="5">
    <source>
        <dbReference type="ARBA" id="ARBA00022723"/>
    </source>
</evidence>
<evidence type="ECO:0000256" key="7">
    <source>
        <dbReference type="ARBA" id="ARBA00022786"/>
    </source>
</evidence>
<dbReference type="GO" id="GO:0030915">
    <property type="term" value="C:Smc5-Smc6 complex"/>
    <property type="evidence" value="ECO:0007669"/>
    <property type="project" value="InterPro"/>
</dbReference>
<feature type="region of interest" description="Disordered" evidence="11">
    <location>
        <begin position="350"/>
        <end position="394"/>
    </location>
</feature>
<dbReference type="GO" id="GO:0016925">
    <property type="term" value="P:protein sumoylation"/>
    <property type="evidence" value="ECO:0007669"/>
    <property type="project" value="TreeGrafter"/>
</dbReference>
<evidence type="ECO:0000256" key="1">
    <source>
        <dbReference type="ARBA" id="ARBA00004123"/>
    </source>
</evidence>
<dbReference type="GeneID" id="68356837"/>
<dbReference type="InterPro" id="IPR026846">
    <property type="entry name" value="Nse2(Mms21)"/>
</dbReference>
<organism evidence="13 14">
    <name type="scientific">Hirsutella rhossiliensis</name>
    <dbReference type="NCBI Taxonomy" id="111463"/>
    <lineage>
        <taxon>Eukaryota</taxon>
        <taxon>Fungi</taxon>
        <taxon>Dikarya</taxon>
        <taxon>Ascomycota</taxon>
        <taxon>Pezizomycotina</taxon>
        <taxon>Sordariomycetes</taxon>
        <taxon>Hypocreomycetidae</taxon>
        <taxon>Hypocreales</taxon>
        <taxon>Ophiocordycipitaceae</taxon>
        <taxon>Hirsutella</taxon>
    </lineage>
</organism>
<comment type="subcellular location">
    <subcellularLocation>
        <location evidence="1">Nucleus</location>
    </subcellularLocation>
</comment>
<reference evidence="13" key="1">
    <citation type="submission" date="2021-09" db="EMBL/GenBank/DDBJ databases">
        <title>A high-quality genome of the endoparasitic fungus Hirsutella rhossiliensis with a comparison of Hirsutella genomes reveals transposable elements contributing to genome size variation.</title>
        <authorList>
            <person name="Lin R."/>
            <person name="Jiao Y."/>
            <person name="Sun X."/>
            <person name="Ling J."/>
            <person name="Xie B."/>
            <person name="Cheng X."/>
        </authorList>
    </citation>
    <scope>NUCLEOTIDE SEQUENCE</scope>
    <source>
        <strain evidence="13">HR02</strain>
    </source>
</reference>
<dbReference type="Pfam" id="PF11789">
    <property type="entry name" value="zf-Nse"/>
    <property type="match status" value="1"/>
</dbReference>
<dbReference type="GO" id="GO:0000724">
    <property type="term" value="P:double-strand break repair via homologous recombination"/>
    <property type="evidence" value="ECO:0007669"/>
    <property type="project" value="InterPro"/>
</dbReference>
<evidence type="ECO:0000256" key="10">
    <source>
        <dbReference type="PROSITE-ProRule" id="PRU00452"/>
    </source>
</evidence>
<evidence type="ECO:0000256" key="8">
    <source>
        <dbReference type="ARBA" id="ARBA00022833"/>
    </source>
</evidence>
<dbReference type="SUPFAM" id="SSF57850">
    <property type="entry name" value="RING/U-box"/>
    <property type="match status" value="1"/>
</dbReference>
<feature type="domain" description="SP-RING-type" evidence="12">
    <location>
        <begin position="265"/>
        <end position="350"/>
    </location>
</feature>
<comment type="caution">
    <text evidence="13">The sequence shown here is derived from an EMBL/GenBank/DDBJ whole genome shotgun (WGS) entry which is preliminary data.</text>
</comment>
<dbReference type="InterPro" id="IPR013083">
    <property type="entry name" value="Znf_RING/FYVE/PHD"/>
</dbReference>
<evidence type="ECO:0000256" key="9">
    <source>
        <dbReference type="ARBA" id="ARBA00023242"/>
    </source>
</evidence>
<name>A0A9P8MUT4_9HYPO</name>
<comment type="pathway">
    <text evidence="2">Protein modification; protein sumoylation.</text>
</comment>
<keyword evidence="7" id="KW-0833">Ubl conjugation pathway</keyword>
<keyword evidence="9" id="KW-0539">Nucleus</keyword>
<evidence type="ECO:0000259" key="12">
    <source>
        <dbReference type="PROSITE" id="PS51044"/>
    </source>
</evidence>
<dbReference type="GO" id="GO:0008270">
    <property type="term" value="F:zinc ion binding"/>
    <property type="evidence" value="ECO:0007669"/>
    <property type="project" value="UniProtKB-KW"/>
</dbReference>
<feature type="region of interest" description="Disordered" evidence="11">
    <location>
        <begin position="239"/>
        <end position="267"/>
    </location>
</feature>
<dbReference type="InterPro" id="IPR004181">
    <property type="entry name" value="Znf_MIZ"/>
</dbReference>
<dbReference type="CDD" id="cd16651">
    <property type="entry name" value="SPL-RING_NSE2"/>
    <property type="match status" value="1"/>
</dbReference>
<dbReference type="EMBL" id="JAIZPD010000008">
    <property type="protein sequence ID" value="KAH0961630.1"/>
    <property type="molecule type" value="Genomic_DNA"/>
</dbReference>
<evidence type="ECO:0000256" key="3">
    <source>
        <dbReference type="ARBA" id="ARBA00008212"/>
    </source>
</evidence>
<evidence type="ECO:0000313" key="14">
    <source>
        <dbReference type="Proteomes" id="UP000824596"/>
    </source>
</evidence>
<proteinExistence type="inferred from homology"/>
<keyword evidence="14" id="KW-1185">Reference proteome</keyword>
<feature type="region of interest" description="Disordered" evidence="11">
    <location>
        <begin position="152"/>
        <end position="180"/>
    </location>
</feature>
<protein>
    <submittedName>
        <fullName evidence="13">Zinc-finger of the MIZ type in nse subunit domain-containing protein</fullName>
    </submittedName>
</protein>
<keyword evidence="8" id="KW-0862">Zinc</keyword>
<keyword evidence="4" id="KW-0808">Transferase</keyword>
<dbReference type="PANTHER" id="PTHR21330">
    <property type="entry name" value="E3 SUMO-PROTEIN LIGASE NSE2"/>
    <property type="match status" value="1"/>
</dbReference>
<feature type="compositionally biased region" description="Acidic residues" evidence="11">
    <location>
        <begin position="360"/>
        <end position="371"/>
    </location>
</feature>
<comment type="similarity">
    <text evidence="3">Belongs to the NSE2 family.</text>
</comment>
<evidence type="ECO:0000256" key="6">
    <source>
        <dbReference type="ARBA" id="ARBA00022771"/>
    </source>
</evidence>
<keyword evidence="5" id="KW-0479">Metal-binding</keyword>
<dbReference type="Gene3D" id="3.30.40.10">
    <property type="entry name" value="Zinc/RING finger domain, C3HC4 (zinc finger)"/>
    <property type="match status" value="1"/>
</dbReference>